<comment type="caution">
    <text evidence="1">The sequence shown here is derived from an EMBL/GenBank/DDBJ whole genome shotgun (WGS) entry which is preliminary data.</text>
</comment>
<dbReference type="Proteomes" id="UP000789375">
    <property type="component" value="Unassembled WGS sequence"/>
</dbReference>
<accession>A0A9N9NJU9</accession>
<protein>
    <submittedName>
        <fullName evidence="1">8922_t:CDS:1</fullName>
    </submittedName>
</protein>
<proteinExistence type="predicted"/>
<dbReference type="EMBL" id="CAJVPP010022184">
    <property type="protein sequence ID" value="CAG8744551.1"/>
    <property type="molecule type" value="Genomic_DNA"/>
</dbReference>
<evidence type="ECO:0000313" key="2">
    <source>
        <dbReference type="Proteomes" id="UP000789375"/>
    </source>
</evidence>
<evidence type="ECO:0000313" key="1">
    <source>
        <dbReference type="EMBL" id="CAG8744551.1"/>
    </source>
</evidence>
<name>A0A9N9NJU9_FUNMO</name>
<feature type="non-terminal residue" evidence="1">
    <location>
        <position position="44"/>
    </location>
</feature>
<organism evidence="1 2">
    <name type="scientific">Funneliformis mosseae</name>
    <name type="common">Endomycorrhizal fungus</name>
    <name type="synonym">Glomus mosseae</name>
    <dbReference type="NCBI Taxonomy" id="27381"/>
    <lineage>
        <taxon>Eukaryota</taxon>
        <taxon>Fungi</taxon>
        <taxon>Fungi incertae sedis</taxon>
        <taxon>Mucoromycota</taxon>
        <taxon>Glomeromycotina</taxon>
        <taxon>Glomeromycetes</taxon>
        <taxon>Glomerales</taxon>
        <taxon>Glomeraceae</taxon>
        <taxon>Funneliformis</taxon>
    </lineage>
</organism>
<dbReference type="AlphaFoldDB" id="A0A9N9NJU9"/>
<gene>
    <name evidence="1" type="ORF">FMOSSE_LOCUS16335</name>
</gene>
<feature type="non-terminal residue" evidence="1">
    <location>
        <position position="1"/>
    </location>
</feature>
<reference evidence="1" key="1">
    <citation type="submission" date="2021-06" db="EMBL/GenBank/DDBJ databases">
        <authorList>
            <person name="Kallberg Y."/>
            <person name="Tangrot J."/>
            <person name="Rosling A."/>
        </authorList>
    </citation>
    <scope>NUCLEOTIDE SEQUENCE</scope>
    <source>
        <strain evidence="1">87-6 pot B 2015</strain>
    </source>
</reference>
<keyword evidence="2" id="KW-1185">Reference proteome</keyword>
<sequence length="44" mass="5450">NLLTQHHVKKIRQFWQPSKRHVFTLQPDLKFRLVNSVTDRWTLH</sequence>